<keyword evidence="2" id="KW-1185">Reference proteome</keyword>
<organism evidence="1 2">
    <name type="scientific">Streptohalobacillus salinus</name>
    <dbReference type="NCBI Taxonomy" id="621096"/>
    <lineage>
        <taxon>Bacteria</taxon>
        <taxon>Bacillati</taxon>
        <taxon>Bacillota</taxon>
        <taxon>Bacilli</taxon>
        <taxon>Bacillales</taxon>
        <taxon>Bacillaceae</taxon>
        <taxon>Streptohalobacillus</taxon>
    </lineage>
</organism>
<dbReference type="InterPro" id="IPR058600">
    <property type="entry name" value="YhjD-like"/>
</dbReference>
<accession>A0A2V3WEB2</accession>
<dbReference type="Proteomes" id="UP000247922">
    <property type="component" value="Unassembled WGS sequence"/>
</dbReference>
<dbReference type="EMBL" id="QJJR01000005">
    <property type="protein sequence ID" value="PXW91441.1"/>
    <property type="molecule type" value="Genomic_DNA"/>
</dbReference>
<sequence length="139" mass="16365">MLTNTNAKKLLSDYLFLSLTLDRIKIELRSIEFTNEIELKTPYNIWLENCEYIGRTQRRQIINLLSTHEYDVVLLKQNDVFSSYLFNFNGHNEQRDYFNPVLEQKINLAFLEIKETSITYKGCFHSPKALNTISNAAFC</sequence>
<comment type="caution">
    <text evidence="1">The sequence shown here is derived from an EMBL/GenBank/DDBJ whole genome shotgun (WGS) entry which is preliminary data.</text>
</comment>
<proteinExistence type="predicted"/>
<reference evidence="1 2" key="1">
    <citation type="submission" date="2018-05" db="EMBL/GenBank/DDBJ databases">
        <title>Genomic Encyclopedia of Type Strains, Phase IV (KMG-IV): sequencing the most valuable type-strain genomes for metagenomic binning, comparative biology and taxonomic classification.</title>
        <authorList>
            <person name="Goeker M."/>
        </authorList>
    </citation>
    <scope>NUCLEOTIDE SEQUENCE [LARGE SCALE GENOMIC DNA]</scope>
    <source>
        <strain evidence="1 2">DSM 22440</strain>
    </source>
</reference>
<evidence type="ECO:0000313" key="2">
    <source>
        <dbReference type="Proteomes" id="UP000247922"/>
    </source>
</evidence>
<gene>
    <name evidence="1" type="ORF">DES38_10562</name>
</gene>
<dbReference type="AlphaFoldDB" id="A0A2V3WEB2"/>
<name>A0A2V3WEB2_9BACI</name>
<protein>
    <submittedName>
        <fullName evidence="1">Uncharacterized protein</fullName>
    </submittedName>
</protein>
<dbReference type="Pfam" id="PF26325">
    <property type="entry name" value="YhjD"/>
    <property type="match status" value="1"/>
</dbReference>
<evidence type="ECO:0000313" key="1">
    <source>
        <dbReference type="EMBL" id="PXW91441.1"/>
    </source>
</evidence>